<evidence type="ECO:0000313" key="2">
    <source>
        <dbReference type="EMBL" id="KAK9806905.1"/>
    </source>
</evidence>
<evidence type="ECO:0000313" key="3">
    <source>
        <dbReference type="Proteomes" id="UP001489004"/>
    </source>
</evidence>
<accession>A0AAW1PAD5</accession>
<dbReference type="EMBL" id="JALJOR010000013">
    <property type="protein sequence ID" value="KAK9806905.1"/>
    <property type="molecule type" value="Genomic_DNA"/>
</dbReference>
<organism evidence="2 3">
    <name type="scientific">[Myrmecia] bisecta</name>
    <dbReference type="NCBI Taxonomy" id="41462"/>
    <lineage>
        <taxon>Eukaryota</taxon>
        <taxon>Viridiplantae</taxon>
        <taxon>Chlorophyta</taxon>
        <taxon>core chlorophytes</taxon>
        <taxon>Trebouxiophyceae</taxon>
        <taxon>Trebouxiales</taxon>
        <taxon>Trebouxiaceae</taxon>
        <taxon>Myrmecia</taxon>
    </lineage>
</organism>
<dbReference type="Proteomes" id="UP001489004">
    <property type="component" value="Unassembled WGS sequence"/>
</dbReference>
<evidence type="ECO:0000256" key="1">
    <source>
        <dbReference type="SAM" id="Coils"/>
    </source>
</evidence>
<dbReference type="InterPro" id="IPR046341">
    <property type="entry name" value="SET_dom_sf"/>
</dbReference>
<dbReference type="AlphaFoldDB" id="A0AAW1PAD5"/>
<keyword evidence="1" id="KW-0175">Coiled coil</keyword>
<dbReference type="Gene3D" id="2.170.270.10">
    <property type="entry name" value="SET domain"/>
    <property type="match status" value="1"/>
</dbReference>
<protein>
    <recommendedName>
        <fullName evidence="4">SET domain-containing protein</fullName>
    </recommendedName>
</protein>
<gene>
    <name evidence="2" type="ORF">WJX72_007012</name>
</gene>
<comment type="caution">
    <text evidence="2">The sequence shown here is derived from an EMBL/GenBank/DDBJ whole genome shotgun (WGS) entry which is preliminary data.</text>
</comment>
<feature type="coiled-coil region" evidence="1">
    <location>
        <begin position="355"/>
        <end position="427"/>
    </location>
</feature>
<reference evidence="2 3" key="1">
    <citation type="journal article" date="2024" name="Nat. Commun.">
        <title>Phylogenomics reveals the evolutionary origins of lichenization in chlorophyte algae.</title>
        <authorList>
            <person name="Puginier C."/>
            <person name="Libourel C."/>
            <person name="Otte J."/>
            <person name="Skaloud P."/>
            <person name="Haon M."/>
            <person name="Grisel S."/>
            <person name="Petersen M."/>
            <person name="Berrin J.G."/>
            <person name="Delaux P.M."/>
            <person name="Dal Grande F."/>
            <person name="Keller J."/>
        </authorList>
    </citation>
    <scope>NUCLEOTIDE SEQUENCE [LARGE SCALE GENOMIC DNA]</scope>
    <source>
        <strain evidence="2 3">SAG 2043</strain>
    </source>
</reference>
<sequence length="455" mass="49427">MPFPVPEGFTNGALPPPTALQFSDAEEMDVLGRPATAARPSGSALARDQAGVPAGAGKLAGLQHATAQQATPFEFVGCVERVLPLRPGERMVLGQVLSPALSQQYERQLQLYSHGQLKKLAKAPLVQLLSQVPSGTHARQLEQNLQQYIARSLATADAKTPEEMMACLPPDLHVCSRVEPYTVSYAASPFAPRNQQGLRAKASISAWTIVGPYRGRTCLQAEYDSMCGAPAAWGFDGDPLEWRMKLDAYATNLECFKGLEGLDKVLLAQSQDMLPCSAFMYGNATALVNDPRRDPLANPNEPVAHLANTGILEFRVGCWVFPFLATIKHIPQGQPLLYDYGVAYWREGFAERLQLLEMRQALETTTNKHTQLEGEYARMAAALAAAQERNQALQQALQGTASGSTRAGRLQDEYLAATQEIKKALREALQGIGSESSWDQAATGSVCNIQDRCQG</sequence>
<proteinExistence type="predicted"/>
<evidence type="ECO:0008006" key="4">
    <source>
        <dbReference type="Google" id="ProtNLM"/>
    </source>
</evidence>
<name>A0AAW1PAD5_9CHLO</name>
<keyword evidence="3" id="KW-1185">Reference proteome</keyword>
<dbReference type="SUPFAM" id="SSF82199">
    <property type="entry name" value="SET domain"/>
    <property type="match status" value="1"/>
</dbReference>